<gene>
    <name evidence="1" type="ORF">XBKB1_1120001</name>
</gene>
<dbReference type="SUPFAM" id="SSF88874">
    <property type="entry name" value="Receptor-binding domain of short tail fibre protein gp12"/>
    <property type="match status" value="1"/>
</dbReference>
<name>A0A077PNS6_XENBV</name>
<evidence type="ECO:0000313" key="2">
    <source>
        <dbReference type="Proteomes" id="UP000028493"/>
    </source>
</evidence>
<evidence type="ECO:0008006" key="3">
    <source>
        <dbReference type="Google" id="ProtNLM"/>
    </source>
</evidence>
<reference evidence="1" key="1">
    <citation type="submission" date="2013-07" db="EMBL/GenBank/DDBJ databases">
        <title>Sub-species coevolution in mutualistic symbiosis.</title>
        <authorList>
            <person name="Murfin K."/>
            <person name="Klassen J."/>
            <person name="Lee M."/>
            <person name="Forst S."/>
            <person name="Stock P."/>
            <person name="Goodrich-Blair H."/>
        </authorList>
    </citation>
    <scope>NUCLEOTIDE SEQUENCE [LARGE SCALE GENOMIC DNA]</scope>
    <source>
        <strain evidence="1">Kraussei Becker Underwood</strain>
    </source>
</reference>
<evidence type="ECO:0000313" key="1">
    <source>
        <dbReference type="EMBL" id="CDH22376.1"/>
    </source>
</evidence>
<comment type="caution">
    <text evidence="1">The sequence shown here is derived from an EMBL/GenBank/DDBJ whole genome shotgun (WGS) entry which is preliminary data.</text>
</comment>
<sequence>MFSGNAAPEGWAFCNGERGTPDLRNRFIACGNTIDEKGESPKPLTGEKNRKTYSVETNKVKTELKVTVNDTALTTKQLPEHSHYDGMRYHSDKGHLYDFHMESVPGASHNVQTGELYNATYRIMNNSSPVVEESIWYMYRFKTSSTGAGEGHKHEALVSEEKHSHNVDIIPPYYLLAFIMKL</sequence>
<accession>A0A077PNS6</accession>
<dbReference type="Proteomes" id="UP000028493">
    <property type="component" value="Unassembled WGS sequence"/>
</dbReference>
<organism evidence="1 2">
    <name type="scientific">Xenorhabdus bovienii str. kraussei Becker Underwood</name>
    <dbReference type="NCBI Taxonomy" id="1398204"/>
    <lineage>
        <taxon>Bacteria</taxon>
        <taxon>Pseudomonadati</taxon>
        <taxon>Pseudomonadota</taxon>
        <taxon>Gammaproteobacteria</taxon>
        <taxon>Enterobacterales</taxon>
        <taxon>Morganellaceae</taxon>
        <taxon>Xenorhabdus</taxon>
    </lineage>
</organism>
<dbReference type="AlphaFoldDB" id="A0A077PNS6"/>
<dbReference type="EMBL" id="CBSZ010000016">
    <property type="protein sequence ID" value="CDH22376.1"/>
    <property type="molecule type" value="Genomic_DNA"/>
</dbReference>
<protein>
    <recommendedName>
        <fullName evidence="3">Phage tail collar domain-containing protein</fullName>
    </recommendedName>
</protein>
<dbReference type="HOGENOM" id="CLU_1481430_0_0_6"/>
<proteinExistence type="predicted"/>